<proteinExistence type="predicted"/>
<reference evidence="2 3" key="1">
    <citation type="submission" date="2020-01" db="EMBL/GenBank/DDBJ databases">
        <title>Sphingomonas sp. C33 whole genome sequece.</title>
        <authorList>
            <person name="Park C."/>
        </authorList>
    </citation>
    <scope>NUCLEOTIDE SEQUENCE [LARGE SCALE GENOMIC DNA]</scope>
    <source>
        <strain evidence="2 3">C33</strain>
    </source>
</reference>
<name>A0A7Z2NVC3_9SPHN</name>
<sequence length="73" mass="7585">MSGLRLMGNMAMAGVIILAGPSAYGELARMFPALRRLSLPAMPDLGAPHWVMLGMAAIGLLLLVKGGGSQHRA</sequence>
<accession>A0A7Z2NVC3</accession>
<evidence type="ECO:0000313" key="3">
    <source>
        <dbReference type="Proteomes" id="UP000464468"/>
    </source>
</evidence>
<dbReference type="RefSeq" id="WP_160591955.1">
    <property type="nucleotide sequence ID" value="NZ_CP047895.1"/>
</dbReference>
<organism evidence="2 3">
    <name type="scientific">Sphingomonas changnyeongensis</name>
    <dbReference type="NCBI Taxonomy" id="2698679"/>
    <lineage>
        <taxon>Bacteria</taxon>
        <taxon>Pseudomonadati</taxon>
        <taxon>Pseudomonadota</taxon>
        <taxon>Alphaproteobacteria</taxon>
        <taxon>Sphingomonadales</taxon>
        <taxon>Sphingomonadaceae</taxon>
        <taxon>Sphingomonas</taxon>
    </lineage>
</organism>
<dbReference type="Proteomes" id="UP000464468">
    <property type="component" value="Chromosome"/>
</dbReference>
<gene>
    <name evidence="2" type="ORF">GVO57_03705</name>
</gene>
<dbReference type="EMBL" id="CP047895">
    <property type="protein sequence ID" value="QHL90099.1"/>
    <property type="molecule type" value="Genomic_DNA"/>
</dbReference>
<keyword evidence="1" id="KW-0812">Transmembrane</keyword>
<evidence type="ECO:0000256" key="1">
    <source>
        <dbReference type="SAM" id="Phobius"/>
    </source>
</evidence>
<dbReference type="AlphaFoldDB" id="A0A7Z2NVC3"/>
<protein>
    <submittedName>
        <fullName evidence="2">Uncharacterized protein</fullName>
    </submittedName>
</protein>
<keyword evidence="1" id="KW-0472">Membrane</keyword>
<evidence type="ECO:0000313" key="2">
    <source>
        <dbReference type="EMBL" id="QHL90099.1"/>
    </source>
</evidence>
<keyword evidence="1" id="KW-1133">Transmembrane helix</keyword>
<keyword evidence="3" id="KW-1185">Reference proteome</keyword>
<feature type="transmembrane region" description="Helical" evidence="1">
    <location>
        <begin position="49"/>
        <end position="68"/>
    </location>
</feature>
<dbReference type="KEGG" id="schy:GVO57_03705"/>